<dbReference type="AlphaFoldDB" id="A0A1G1ZMS4"/>
<organism evidence="1 2">
    <name type="scientific">Candidatus Harrisonbacteria bacterium RIFCSPHIGHO2_12_FULL_48_16</name>
    <dbReference type="NCBI Taxonomy" id="1798405"/>
    <lineage>
        <taxon>Bacteria</taxon>
        <taxon>Candidatus Harrisoniibacteriota</taxon>
    </lineage>
</organism>
<name>A0A1G1ZMS4_9BACT</name>
<dbReference type="Proteomes" id="UP000177174">
    <property type="component" value="Unassembled WGS sequence"/>
</dbReference>
<reference evidence="1 2" key="1">
    <citation type="journal article" date="2016" name="Nat. Commun.">
        <title>Thousands of microbial genomes shed light on interconnected biogeochemical processes in an aquifer system.</title>
        <authorList>
            <person name="Anantharaman K."/>
            <person name="Brown C.T."/>
            <person name="Hug L.A."/>
            <person name="Sharon I."/>
            <person name="Castelle C.J."/>
            <person name="Probst A.J."/>
            <person name="Thomas B.C."/>
            <person name="Singh A."/>
            <person name="Wilkins M.J."/>
            <person name="Karaoz U."/>
            <person name="Brodie E.L."/>
            <person name="Williams K.H."/>
            <person name="Hubbard S.S."/>
            <person name="Banfield J.F."/>
        </authorList>
    </citation>
    <scope>NUCLEOTIDE SEQUENCE [LARGE SCALE GENOMIC DNA]</scope>
</reference>
<sequence length="161" mass="18543">METAVGVLSSRRVDIEVDYGKTLKRLLREAKFNSRPAAINSKNFSFQVQPGRKEKVFIKLFSFGPRTLTEIAFQEMAKKRWRQLDIREALTLAAQHPDLQIERPIVVLGANIVSYSRSERRYALYLDGSAVGRYVCLADWGQSWNELCQFAGARKRSIRFK</sequence>
<protein>
    <submittedName>
        <fullName evidence="1">Uncharacterized protein</fullName>
    </submittedName>
</protein>
<evidence type="ECO:0000313" key="1">
    <source>
        <dbReference type="EMBL" id="OGY65060.1"/>
    </source>
</evidence>
<comment type="caution">
    <text evidence="1">The sequence shown here is derived from an EMBL/GenBank/DDBJ whole genome shotgun (WGS) entry which is preliminary data.</text>
</comment>
<accession>A0A1G1ZMS4</accession>
<dbReference type="EMBL" id="MHJH01000006">
    <property type="protein sequence ID" value="OGY65060.1"/>
    <property type="molecule type" value="Genomic_DNA"/>
</dbReference>
<gene>
    <name evidence="1" type="ORF">A3E64_01350</name>
</gene>
<evidence type="ECO:0000313" key="2">
    <source>
        <dbReference type="Proteomes" id="UP000177174"/>
    </source>
</evidence>
<dbReference type="STRING" id="1798405.A3E64_01350"/>
<proteinExistence type="predicted"/>